<reference evidence="2 3" key="1">
    <citation type="submission" date="2019-10" db="EMBL/GenBank/DDBJ databases">
        <authorList>
            <person name="Palmer J.M."/>
        </authorList>
    </citation>
    <scope>NUCLEOTIDE SEQUENCE [LARGE SCALE GENOMIC DNA]</scope>
    <source>
        <strain evidence="2 3">TWF694</strain>
    </source>
</reference>
<feature type="compositionally biased region" description="Basic and acidic residues" evidence="1">
    <location>
        <begin position="90"/>
        <end position="104"/>
    </location>
</feature>
<dbReference type="Proteomes" id="UP001365542">
    <property type="component" value="Unassembled WGS sequence"/>
</dbReference>
<feature type="compositionally biased region" description="Low complexity" evidence="1">
    <location>
        <begin position="377"/>
        <end position="389"/>
    </location>
</feature>
<protein>
    <submittedName>
        <fullName evidence="2">Uncharacterized protein</fullName>
    </submittedName>
</protein>
<dbReference type="EMBL" id="JAVHJO010000001">
    <property type="protein sequence ID" value="KAK6544000.1"/>
    <property type="molecule type" value="Genomic_DNA"/>
</dbReference>
<evidence type="ECO:0000256" key="1">
    <source>
        <dbReference type="SAM" id="MobiDB-lite"/>
    </source>
</evidence>
<evidence type="ECO:0000313" key="3">
    <source>
        <dbReference type="Proteomes" id="UP001365542"/>
    </source>
</evidence>
<comment type="caution">
    <text evidence="2">The sequence shown here is derived from an EMBL/GenBank/DDBJ whole genome shotgun (WGS) entry which is preliminary data.</text>
</comment>
<accession>A0AAV9XPE6</accession>
<organism evidence="2 3">
    <name type="scientific">Orbilia ellipsospora</name>
    <dbReference type="NCBI Taxonomy" id="2528407"/>
    <lineage>
        <taxon>Eukaryota</taxon>
        <taxon>Fungi</taxon>
        <taxon>Dikarya</taxon>
        <taxon>Ascomycota</taxon>
        <taxon>Pezizomycotina</taxon>
        <taxon>Orbiliomycetes</taxon>
        <taxon>Orbiliales</taxon>
        <taxon>Orbiliaceae</taxon>
        <taxon>Orbilia</taxon>
    </lineage>
</organism>
<sequence>MQKAHAMQLTSASLSLLQQSQKTDNHVLVASYVAKQAAYPSGQCGVERGDPARSESPASLIHLGNSSVLETNEESTRRSEAAALVCSQQKEPKAQHDQRSDKLPHTASVLDTNQARKRSRKRRHSDSSLISPIKERKLGDGMRDESEASLVSWPTSPARRSEAPLVPTKEIFQKPKRQKMRESRLSNKVYGETEKNKKKGKPHKATGKQVKIAEPAFGRLASSAVESEHLSGGRLTVRQQITSGLFHKGRVSVLKTRTAHLTFSEMEFLRQRAPTDHRCQMSEGQDHTKPLAQEQISSYFQKVASPFEEESISHNLITERGDAINRERGGVNSQLKIQEKQQRIPIPISISSSSGASRPRNGSTSTAPKPIIRKSKIPSSLPSQSPQISTKSVFGSLSVNSSGGRLENHSRLGWSETTDPVVAWLRTTPWEYDPTLEGSRAMGIEKPLPNSEPSSCGPYVSSNWNEKYNSTVDYPDHVLRDVKVTNSRSKWSCETNRHLRSSLPGENSILEEITVPSITSDIVREVIRWREGLLSSPAQHFELDQLINAQTSDPQEIFGQTLQPLEPSSTVENPVMRNTNIKSDTRYYYQDEEPIRNYEVKGSPPRIECNLSRTAPPYDDNSPLREPGPSYEAIHHNEFAGLVETSWEGTEFDSANTGLGSIAETSSCFNSMELATETNEEFVTRNLNPYMVVPTQNESDCYYSSRESISQCYLKYPGFESANNVYENTKVFHDEETKDAWVVHPEAVLATHDGSQRSLGPKGFWRPHRLY</sequence>
<feature type="compositionally biased region" description="Basic and acidic residues" evidence="1">
    <location>
        <begin position="133"/>
        <end position="146"/>
    </location>
</feature>
<feature type="region of interest" description="Disordered" evidence="1">
    <location>
        <begin position="42"/>
        <end position="162"/>
    </location>
</feature>
<dbReference type="AlphaFoldDB" id="A0AAV9XPE6"/>
<evidence type="ECO:0000313" key="2">
    <source>
        <dbReference type="EMBL" id="KAK6544000.1"/>
    </source>
</evidence>
<proteinExistence type="predicted"/>
<feature type="compositionally biased region" description="Basic residues" evidence="1">
    <location>
        <begin position="115"/>
        <end position="124"/>
    </location>
</feature>
<feature type="compositionally biased region" description="Low complexity" evidence="1">
    <location>
        <begin position="344"/>
        <end position="354"/>
    </location>
</feature>
<keyword evidence="3" id="KW-1185">Reference proteome</keyword>
<gene>
    <name evidence="2" type="ORF">TWF694_000715</name>
</gene>
<name>A0AAV9XPE6_9PEZI</name>
<feature type="region of interest" description="Disordered" evidence="1">
    <location>
        <begin position="336"/>
        <end position="391"/>
    </location>
</feature>